<evidence type="ECO:0000313" key="1">
    <source>
        <dbReference type="EMBL" id="RHZ50998.1"/>
    </source>
</evidence>
<dbReference type="Proteomes" id="UP000266861">
    <property type="component" value="Unassembled WGS sequence"/>
</dbReference>
<accession>A0A397GMP2</accession>
<reference evidence="1 2" key="1">
    <citation type="submission" date="2018-08" db="EMBL/GenBank/DDBJ databases">
        <title>Genome and evolution of the arbuscular mycorrhizal fungus Diversispora epigaea (formerly Glomus versiforme) and its bacterial endosymbionts.</title>
        <authorList>
            <person name="Sun X."/>
            <person name="Fei Z."/>
            <person name="Harrison M."/>
        </authorList>
    </citation>
    <scope>NUCLEOTIDE SEQUENCE [LARGE SCALE GENOMIC DNA]</scope>
    <source>
        <strain evidence="1 2">IT104</strain>
    </source>
</reference>
<gene>
    <name evidence="1" type="ORF">Glove_486g9</name>
</gene>
<evidence type="ECO:0000313" key="2">
    <source>
        <dbReference type="Proteomes" id="UP000266861"/>
    </source>
</evidence>
<keyword evidence="2" id="KW-1185">Reference proteome</keyword>
<name>A0A397GMP2_9GLOM</name>
<dbReference type="EMBL" id="PQFF01000424">
    <property type="protein sequence ID" value="RHZ50998.1"/>
    <property type="molecule type" value="Genomic_DNA"/>
</dbReference>
<proteinExistence type="predicted"/>
<dbReference type="AlphaFoldDB" id="A0A397GMP2"/>
<protein>
    <submittedName>
        <fullName evidence="1">Uncharacterized protein</fullName>
    </submittedName>
</protein>
<comment type="caution">
    <text evidence="1">The sequence shown here is derived from an EMBL/GenBank/DDBJ whole genome shotgun (WGS) entry which is preliminary data.</text>
</comment>
<organism evidence="1 2">
    <name type="scientific">Diversispora epigaea</name>
    <dbReference type="NCBI Taxonomy" id="1348612"/>
    <lineage>
        <taxon>Eukaryota</taxon>
        <taxon>Fungi</taxon>
        <taxon>Fungi incertae sedis</taxon>
        <taxon>Mucoromycota</taxon>
        <taxon>Glomeromycotina</taxon>
        <taxon>Glomeromycetes</taxon>
        <taxon>Diversisporales</taxon>
        <taxon>Diversisporaceae</taxon>
        <taxon>Diversispora</taxon>
    </lineage>
</organism>
<dbReference type="OrthoDB" id="10538360at2759"/>
<sequence>MWCRGLSDRVISKIAQICPLEFLSVSGNSKGIKRASKLYNMKDTTLYPLGHCSAIERYLEFHGRYGGGGSSSADISFLISSFINSSNGRSFPYFSATSWLLGFNPAIKTFLRHFSFIERLACVDTGIFLSDMFVVMVSVSNWEYYN</sequence>